<reference evidence="1" key="2">
    <citation type="submission" date="2016-06" db="EMBL/GenBank/DDBJ databases">
        <authorList>
            <person name="Kjaerup R.B."/>
            <person name="Dalgaard T.S."/>
            <person name="Juul-Madsen H.R."/>
        </authorList>
    </citation>
    <scope>NUCLEOTIDE SEQUENCE</scope>
</reference>
<evidence type="ECO:0000313" key="1">
    <source>
        <dbReference type="EMBL" id="AOS58366.1"/>
    </source>
</evidence>
<organism evidence="1">
    <name type="scientific">Sulfolobus islandicus filamentous virus 2</name>
    <dbReference type="NCBI Taxonomy" id="1902331"/>
    <lineage>
        <taxon>Viruses</taxon>
        <taxon>Adnaviria</taxon>
        <taxon>Zilligvirae</taxon>
        <taxon>Taleaviricota</taxon>
        <taxon>Tokiviricetes</taxon>
        <taxon>Ligamenvirales</taxon>
        <taxon>Lipothrixviridae</taxon>
        <taxon>Betalipothrixvirus</taxon>
        <taxon>Betalipothrixvirus hveragerdiense</taxon>
        <taxon>Sulfolobus islandicus filamentous virus</taxon>
    </lineage>
</organism>
<reference evidence="1" key="1">
    <citation type="journal article" date="2014" name="Mol. Microbiol.">
        <title>Inter-viral conflicts that exploit host CRISPR immune systems of Sulfolobus.</title>
        <authorList>
            <person name="Erdmann S."/>
            <person name="Le Moine Bauer S."/>
            <person name="Garrett R.A."/>
        </authorList>
    </citation>
    <scope>NUCLEOTIDE SEQUENCE [LARGE SCALE GENOMIC DNA]</scope>
</reference>
<accession>A0A1D8BJ69</accession>
<gene>
    <name evidence="1" type="primary">SIFV2_gp11</name>
</gene>
<dbReference type="EMBL" id="KX467643">
    <property type="protein sequence ID" value="AOS58366.1"/>
    <property type="molecule type" value="Genomic_DNA"/>
</dbReference>
<name>A0A1D8BJ69_SIFV</name>
<protein>
    <submittedName>
        <fullName evidence="1">Conserved lipothrixviral protein</fullName>
    </submittedName>
</protein>
<proteinExistence type="predicted"/>
<sequence>MKLINEDNQRIQKNLNINCATIYDRTKMPAFDECQKIVNPQGLPLEALSQSERIFLEFCELYDSYPEEIKEAIKQW</sequence>
<dbReference type="Proteomes" id="UP000223173">
    <property type="component" value="Segment"/>
</dbReference>